<proteinExistence type="predicted"/>
<name>A0A369K1F5_HYPMA</name>
<organism evidence="1 2">
    <name type="scientific">Hypsizygus marmoreus</name>
    <name type="common">White beech mushroom</name>
    <name type="synonym">Agaricus marmoreus</name>
    <dbReference type="NCBI Taxonomy" id="39966"/>
    <lineage>
        <taxon>Eukaryota</taxon>
        <taxon>Fungi</taxon>
        <taxon>Dikarya</taxon>
        <taxon>Basidiomycota</taxon>
        <taxon>Agaricomycotina</taxon>
        <taxon>Agaricomycetes</taxon>
        <taxon>Agaricomycetidae</taxon>
        <taxon>Agaricales</taxon>
        <taxon>Tricholomatineae</taxon>
        <taxon>Lyophyllaceae</taxon>
        <taxon>Hypsizygus</taxon>
    </lineage>
</organism>
<evidence type="ECO:0000313" key="1">
    <source>
        <dbReference type="EMBL" id="RDB26445.1"/>
    </source>
</evidence>
<dbReference type="AlphaFoldDB" id="A0A369K1F5"/>
<dbReference type="Proteomes" id="UP000076154">
    <property type="component" value="Unassembled WGS sequence"/>
</dbReference>
<gene>
    <name evidence="1" type="ORF">Hypma_006044</name>
</gene>
<accession>A0A369K1F5</accession>
<evidence type="ECO:0000313" key="2">
    <source>
        <dbReference type="Proteomes" id="UP000076154"/>
    </source>
</evidence>
<comment type="caution">
    <text evidence="1">The sequence shown here is derived from an EMBL/GenBank/DDBJ whole genome shotgun (WGS) entry which is preliminary data.</text>
</comment>
<reference evidence="1" key="1">
    <citation type="submission" date="2018-04" db="EMBL/GenBank/DDBJ databases">
        <title>Whole genome sequencing of Hypsizygus marmoreus.</title>
        <authorList>
            <person name="Choi I.-G."/>
            <person name="Min B."/>
            <person name="Kim J.-G."/>
            <person name="Kim S."/>
            <person name="Oh Y.-L."/>
            <person name="Kong W.-S."/>
            <person name="Park H."/>
            <person name="Jeong J."/>
            <person name="Song E.-S."/>
        </authorList>
    </citation>
    <scope>NUCLEOTIDE SEQUENCE [LARGE SCALE GENOMIC DNA]</scope>
    <source>
        <strain evidence="1">51987-8</strain>
    </source>
</reference>
<dbReference type="InParanoid" id="A0A369K1F5"/>
<dbReference type="EMBL" id="LUEZ02000032">
    <property type="protein sequence ID" value="RDB26445.1"/>
    <property type="molecule type" value="Genomic_DNA"/>
</dbReference>
<sequence length="245" mass="26983">MRVSLIRSFDVISSQVPFQTRGVTARVFQPGSHDRSYRIGGTIKQYCLHPRAIVDIDGATTRSQARPNTPSHAKSIDERCEYAPIRRQSRIISGYLISFESSSRYQHIHPTRLHHILFYNLLTITYLCNPPHGAAQQSTPITLLAISCVRSLSENFVQHRIPRVTKSGGPITIVAAVSLYFSGEPSFVLDSSQTVLTFTYSWLPDSMGAVSGTVPGISSLGIRHPGNIARLLVDFQGGAALEVCM</sequence>
<keyword evidence="2" id="KW-1185">Reference proteome</keyword>
<protein>
    <submittedName>
        <fullName evidence="1">Uncharacterized protein</fullName>
    </submittedName>
</protein>